<gene>
    <name evidence="1" type="ORF">ACFOY1_12875</name>
</gene>
<dbReference type="Proteomes" id="UP001595848">
    <property type="component" value="Unassembled WGS sequence"/>
</dbReference>
<name>A0ABV8P0Z1_9BURK</name>
<evidence type="ECO:0000313" key="1">
    <source>
        <dbReference type="EMBL" id="MFC4201848.1"/>
    </source>
</evidence>
<dbReference type="EMBL" id="JBHSBV010000004">
    <property type="protein sequence ID" value="MFC4201848.1"/>
    <property type="molecule type" value="Genomic_DNA"/>
</dbReference>
<comment type="caution">
    <text evidence="1">The sequence shown here is derived from an EMBL/GenBank/DDBJ whole genome shotgun (WGS) entry which is preliminary data.</text>
</comment>
<keyword evidence="2" id="KW-1185">Reference proteome</keyword>
<sequence>MATASTPIARSKSAALARVLDSLPKGYDRYLVGTVPAAKATALASKFHRLYEIGCTPARRVTRKARGQANCLLIMYWPTTGAENDVETDAEATARTTAARVDWLILATDGDGLEAEARNLHQIDGRGRLVWLGYELVKRPERGRTAWTWRRTKAEMEDLHNLLARQINLRLHNAVGQTLARIARQPGFHGVREQSWRLCQFARSKGYAGELPTLYYLPKISHGERLILPGV</sequence>
<proteinExistence type="predicted"/>
<accession>A0ABV8P0Z1</accession>
<reference evidence="2" key="1">
    <citation type="journal article" date="2019" name="Int. J. Syst. Evol. Microbiol.">
        <title>The Global Catalogue of Microorganisms (GCM) 10K type strain sequencing project: providing services to taxonomists for standard genome sequencing and annotation.</title>
        <authorList>
            <consortium name="The Broad Institute Genomics Platform"/>
            <consortium name="The Broad Institute Genome Sequencing Center for Infectious Disease"/>
            <person name="Wu L."/>
            <person name="Ma J."/>
        </authorList>
    </citation>
    <scope>NUCLEOTIDE SEQUENCE [LARGE SCALE GENOMIC DNA]</scope>
    <source>
        <strain evidence="2">LMG 24813</strain>
    </source>
</reference>
<organism evidence="1 2">
    <name type="scientific">Candidimonas humi</name>
    <dbReference type="NCBI Taxonomy" id="683355"/>
    <lineage>
        <taxon>Bacteria</taxon>
        <taxon>Pseudomonadati</taxon>
        <taxon>Pseudomonadota</taxon>
        <taxon>Betaproteobacteria</taxon>
        <taxon>Burkholderiales</taxon>
        <taxon>Alcaligenaceae</taxon>
        <taxon>Candidimonas</taxon>
    </lineage>
</organism>
<protein>
    <submittedName>
        <fullName evidence="1">Uncharacterized protein</fullName>
    </submittedName>
</protein>
<dbReference type="RefSeq" id="WP_217964884.1">
    <property type="nucleotide sequence ID" value="NZ_JAHTBN010000004.1"/>
</dbReference>
<evidence type="ECO:0000313" key="2">
    <source>
        <dbReference type="Proteomes" id="UP001595848"/>
    </source>
</evidence>